<dbReference type="InterPro" id="IPR014235">
    <property type="entry name" value="Spore_PdaA"/>
</dbReference>
<dbReference type="InterPro" id="IPR011330">
    <property type="entry name" value="Glyco_hydro/deAcase_b/a-brl"/>
</dbReference>
<dbReference type="PROSITE" id="PS51677">
    <property type="entry name" value="NODB"/>
    <property type="match status" value="1"/>
</dbReference>
<evidence type="ECO:0000313" key="4">
    <source>
        <dbReference type="Proteomes" id="UP000490800"/>
    </source>
</evidence>
<dbReference type="Pfam" id="PF01522">
    <property type="entry name" value="Polysacc_deac_1"/>
    <property type="match status" value="1"/>
</dbReference>
<dbReference type="GO" id="GO:0016810">
    <property type="term" value="F:hydrolase activity, acting on carbon-nitrogen (but not peptide) bonds"/>
    <property type="evidence" value="ECO:0007669"/>
    <property type="project" value="InterPro"/>
</dbReference>
<dbReference type="GO" id="GO:0005975">
    <property type="term" value="P:carbohydrate metabolic process"/>
    <property type="evidence" value="ECO:0007669"/>
    <property type="project" value="InterPro"/>
</dbReference>
<dbReference type="GO" id="GO:0016020">
    <property type="term" value="C:membrane"/>
    <property type="evidence" value="ECO:0007669"/>
    <property type="project" value="TreeGrafter"/>
</dbReference>
<comment type="caution">
    <text evidence="3">The sequence shown here is derived from an EMBL/GenBank/DDBJ whole genome shotgun (WGS) entry which is preliminary data.</text>
</comment>
<feature type="signal peptide" evidence="1">
    <location>
        <begin position="1"/>
        <end position="24"/>
    </location>
</feature>
<dbReference type="CDD" id="cd10948">
    <property type="entry name" value="CE4_BsPdaA_like"/>
    <property type="match status" value="1"/>
</dbReference>
<keyword evidence="4" id="KW-1185">Reference proteome</keyword>
<dbReference type="SUPFAM" id="SSF88713">
    <property type="entry name" value="Glycoside hydrolase/deacetylase"/>
    <property type="match status" value="1"/>
</dbReference>
<dbReference type="Proteomes" id="UP000490800">
    <property type="component" value="Unassembled WGS sequence"/>
</dbReference>
<proteinExistence type="predicted"/>
<evidence type="ECO:0000256" key="1">
    <source>
        <dbReference type="SAM" id="SignalP"/>
    </source>
</evidence>
<accession>A0A7X3K0K9</accession>
<dbReference type="EMBL" id="RHLK01000010">
    <property type="protein sequence ID" value="MVP01207.1"/>
    <property type="molecule type" value="Genomic_DNA"/>
</dbReference>
<sequence length="260" mass="29877">MKRLVTFLAVMMLTVSLFSMTAGASQRDQPHHFGFKKSKKGELPSINEEGFKELLQKHEAIFLGDTRQKELYLTFDNGYENGYTVKVLDILKEKKVPAAFFITGHYVEDQPELVKRMVNEGHIIGNHSWSHPDMTRISDEKIKTELEKLKEQVTSLTGQKTMNYMRPPRGIFSERMLSVSKDLGYINVYWSVAYKDWDVKDQKGGDYAYEKVTAQLHPGAVILLHSVSKDNTEALGKIIDYAHKHGYEFKSLDKLSFKSY</sequence>
<evidence type="ECO:0000259" key="2">
    <source>
        <dbReference type="PROSITE" id="PS51677"/>
    </source>
</evidence>
<dbReference type="Gene3D" id="3.20.20.370">
    <property type="entry name" value="Glycoside hydrolase/deacetylase"/>
    <property type="match status" value="1"/>
</dbReference>
<feature type="domain" description="NodB homology" evidence="2">
    <location>
        <begin position="69"/>
        <end position="250"/>
    </location>
</feature>
<protein>
    <submittedName>
        <fullName evidence="3">Delta-lactam-biosynthetic de-N-acetylase</fullName>
    </submittedName>
</protein>
<feature type="chain" id="PRO_5030861068" evidence="1">
    <location>
        <begin position="25"/>
        <end position="260"/>
    </location>
</feature>
<dbReference type="InterPro" id="IPR050248">
    <property type="entry name" value="Polysacc_deacetylase_ArnD"/>
</dbReference>
<name>A0A7X3K0K9_9BACL</name>
<dbReference type="NCBIfam" id="TIGR02884">
    <property type="entry name" value="spore_pdaA"/>
    <property type="match status" value="1"/>
</dbReference>
<dbReference type="PANTHER" id="PTHR10587">
    <property type="entry name" value="GLYCOSYL TRANSFERASE-RELATED"/>
    <property type="match status" value="1"/>
</dbReference>
<dbReference type="PANTHER" id="PTHR10587:SF78">
    <property type="entry name" value="PEPTIDOGLYCAN-N-ACETYLMURAMIC ACID DEACETYLASE PDAA"/>
    <property type="match status" value="1"/>
</dbReference>
<evidence type="ECO:0000313" key="3">
    <source>
        <dbReference type="EMBL" id="MVP01207.1"/>
    </source>
</evidence>
<gene>
    <name evidence="3" type="primary">pdaA</name>
    <name evidence="3" type="ORF">EDM21_17050</name>
</gene>
<organism evidence="3 4">
    <name type="scientific">Paenibacillus lutrae</name>
    <dbReference type="NCBI Taxonomy" id="2078573"/>
    <lineage>
        <taxon>Bacteria</taxon>
        <taxon>Bacillati</taxon>
        <taxon>Bacillota</taxon>
        <taxon>Bacilli</taxon>
        <taxon>Bacillales</taxon>
        <taxon>Paenibacillaceae</taxon>
        <taxon>Paenibacillus</taxon>
    </lineage>
</organism>
<keyword evidence="1" id="KW-0732">Signal</keyword>
<dbReference type="AlphaFoldDB" id="A0A7X3K0K9"/>
<reference evidence="3 4" key="1">
    <citation type="journal article" date="2019" name="Microorganisms">
        <title>Paenibacillus lutrae sp. nov., A Chitinolytic Species Isolated from A River Otter in Castril Natural Park, Granada, Spain.</title>
        <authorList>
            <person name="Rodriguez M."/>
            <person name="Reina J.C."/>
            <person name="Bejar V."/>
            <person name="Llamas I."/>
        </authorList>
    </citation>
    <scope>NUCLEOTIDE SEQUENCE [LARGE SCALE GENOMIC DNA]</scope>
    <source>
        <strain evidence="3 4">N10</strain>
    </source>
</reference>
<dbReference type="InterPro" id="IPR002509">
    <property type="entry name" value="NODB_dom"/>
</dbReference>